<reference evidence="3 4" key="1">
    <citation type="journal article" date="2016" name="Nat. Commun.">
        <title>Thousands of microbial genomes shed light on interconnected biogeochemical processes in an aquifer system.</title>
        <authorList>
            <person name="Anantharaman K."/>
            <person name="Brown C.T."/>
            <person name="Hug L.A."/>
            <person name="Sharon I."/>
            <person name="Castelle C.J."/>
            <person name="Probst A.J."/>
            <person name="Thomas B.C."/>
            <person name="Singh A."/>
            <person name="Wilkins M.J."/>
            <person name="Karaoz U."/>
            <person name="Brodie E.L."/>
            <person name="Williams K.H."/>
            <person name="Hubbard S.S."/>
            <person name="Banfield J.F."/>
        </authorList>
    </citation>
    <scope>NUCLEOTIDE SEQUENCE [LARGE SCALE GENOMIC DNA]</scope>
</reference>
<dbReference type="SUPFAM" id="SSF47413">
    <property type="entry name" value="lambda repressor-like DNA-binding domains"/>
    <property type="match status" value="1"/>
</dbReference>
<evidence type="ECO:0000313" key="3">
    <source>
        <dbReference type="EMBL" id="OGL47217.1"/>
    </source>
</evidence>
<sequence length="263" mass="29605">MAAPFSSRLKDLRKKKGQKVYTLQKVCNDVSELTGKKIPISTYSTWEIGKSEPNLDLITALSRYYNVSTDYLLGVDIESSETVQQLPADLRRLVRIMRALTPKLQREMREIVESILEKRGELPQKSSPTTDDLLKVCDEALDLINVIKVSNPGDGSGTVNRIQFNTLQNMSLTLELKGLFKEALSIKENLLTGLNDENSTQNRLCLLKETGVLYFRMGQFSAAIQYFTEALELARSTANIIEENACLNNIGWVYSEMGDLREA</sequence>
<accession>A0A1F7S293</accession>
<name>A0A1F7S293_9BACT</name>
<dbReference type="Gene3D" id="1.10.260.40">
    <property type="entry name" value="lambda repressor-like DNA-binding domains"/>
    <property type="match status" value="1"/>
</dbReference>
<dbReference type="SMART" id="SM00530">
    <property type="entry name" value="HTH_XRE"/>
    <property type="match status" value="1"/>
</dbReference>
<dbReference type="InterPro" id="IPR010982">
    <property type="entry name" value="Lambda_DNA-bd_dom_sf"/>
</dbReference>
<protein>
    <recommendedName>
        <fullName evidence="2">HTH cro/C1-type domain-containing protein</fullName>
    </recommendedName>
</protein>
<comment type="caution">
    <text evidence="3">The sequence shown here is derived from an EMBL/GenBank/DDBJ whole genome shotgun (WGS) entry which is preliminary data.</text>
</comment>
<dbReference type="InterPro" id="IPR019734">
    <property type="entry name" value="TPR_rpt"/>
</dbReference>
<dbReference type="Gene3D" id="1.25.40.10">
    <property type="entry name" value="Tetratricopeptide repeat domain"/>
    <property type="match status" value="1"/>
</dbReference>
<dbReference type="AlphaFoldDB" id="A0A1F7S293"/>
<keyword evidence="1" id="KW-0802">TPR repeat</keyword>
<evidence type="ECO:0000259" key="2">
    <source>
        <dbReference type="PROSITE" id="PS50943"/>
    </source>
</evidence>
<dbReference type="PROSITE" id="PS50005">
    <property type="entry name" value="TPR"/>
    <property type="match status" value="1"/>
</dbReference>
<feature type="non-terminal residue" evidence="3">
    <location>
        <position position="263"/>
    </location>
</feature>
<dbReference type="InterPro" id="IPR001387">
    <property type="entry name" value="Cro/C1-type_HTH"/>
</dbReference>
<evidence type="ECO:0000256" key="1">
    <source>
        <dbReference type="PROSITE-ProRule" id="PRU00339"/>
    </source>
</evidence>
<gene>
    <name evidence="3" type="ORF">A2161_01660</name>
</gene>
<dbReference type="Pfam" id="PF13181">
    <property type="entry name" value="TPR_8"/>
    <property type="match status" value="1"/>
</dbReference>
<dbReference type="CDD" id="cd00093">
    <property type="entry name" value="HTH_XRE"/>
    <property type="match status" value="1"/>
</dbReference>
<dbReference type="Pfam" id="PF01381">
    <property type="entry name" value="HTH_3"/>
    <property type="match status" value="1"/>
</dbReference>
<dbReference type="PROSITE" id="PS50943">
    <property type="entry name" value="HTH_CROC1"/>
    <property type="match status" value="1"/>
</dbReference>
<proteinExistence type="predicted"/>
<dbReference type="SUPFAM" id="SSF48452">
    <property type="entry name" value="TPR-like"/>
    <property type="match status" value="1"/>
</dbReference>
<dbReference type="GO" id="GO:0003677">
    <property type="term" value="F:DNA binding"/>
    <property type="evidence" value="ECO:0007669"/>
    <property type="project" value="InterPro"/>
</dbReference>
<dbReference type="Proteomes" id="UP000179266">
    <property type="component" value="Unassembled WGS sequence"/>
</dbReference>
<feature type="domain" description="HTH cro/C1-type" evidence="2">
    <location>
        <begin position="41"/>
        <end position="72"/>
    </location>
</feature>
<dbReference type="EMBL" id="MGDD01000092">
    <property type="protein sequence ID" value="OGL47217.1"/>
    <property type="molecule type" value="Genomic_DNA"/>
</dbReference>
<dbReference type="InterPro" id="IPR011990">
    <property type="entry name" value="TPR-like_helical_dom_sf"/>
</dbReference>
<organism evidence="3 4">
    <name type="scientific">Candidatus Schekmanbacteria bacterium RBG_13_48_7</name>
    <dbReference type="NCBI Taxonomy" id="1817878"/>
    <lineage>
        <taxon>Bacteria</taxon>
        <taxon>Candidatus Schekmaniibacteriota</taxon>
    </lineage>
</organism>
<evidence type="ECO:0000313" key="4">
    <source>
        <dbReference type="Proteomes" id="UP000179266"/>
    </source>
</evidence>
<feature type="repeat" description="TPR" evidence="1">
    <location>
        <begin position="204"/>
        <end position="237"/>
    </location>
</feature>